<comment type="caution">
    <text evidence="1">The sequence shown here is derived from an EMBL/GenBank/DDBJ whole genome shotgun (WGS) entry which is preliminary data.</text>
</comment>
<sequence length="102" mass="11852">MLQSAQPYPGDTDSQLDNFAENRFTMYLISNEEYVIVNQENIGINDLTIPVELLHQEEFKPALWYARTRAERLGLEWDEENIEERFLEPIGDVQSGAVHLLL</sequence>
<evidence type="ECO:0000313" key="1">
    <source>
        <dbReference type="EMBL" id="KAJ7337686.1"/>
    </source>
</evidence>
<keyword evidence="2" id="KW-1185">Reference proteome</keyword>
<proteinExistence type="predicted"/>
<protein>
    <submittedName>
        <fullName evidence="1">Uncharacterized protein</fullName>
    </submittedName>
</protein>
<gene>
    <name evidence="1" type="ORF">DFH08DRAFT_616957</name>
</gene>
<feature type="non-terminal residue" evidence="1">
    <location>
        <position position="102"/>
    </location>
</feature>
<organism evidence="1 2">
    <name type="scientific">Mycena albidolilacea</name>
    <dbReference type="NCBI Taxonomy" id="1033008"/>
    <lineage>
        <taxon>Eukaryota</taxon>
        <taxon>Fungi</taxon>
        <taxon>Dikarya</taxon>
        <taxon>Basidiomycota</taxon>
        <taxon>Agaricomycotina</taxon>
        <taxon>Agaricomycetes</taxon>
        <taxon>Agaricomycetidae</taxon>
        <taxon>Agaricales</taxon>
        <taxon>Marasmiineae</taxon>
        <taxon>Mycenaceae</taxon>
        <taxon>Mycena</taxon>
    </lineage>
</organism>
<evidence type="ECO:0000313" key="2">
    <source>
        <dbReference type="Proteomes" id="UP001218218"/>
    </source>
</evidence>
<name>A0AAD6ZT93_9AGAR</name>
<reference evidence="1" key="1">
    <citation type="submission" date="2023-03" db="EMBL/GenBank/DDBJ databases">
        <title>Massive genome expansion in bonnet fungi (Mycena s.s.) driven by repeated elements and novel gene families across ecological guilds.</title>
        <authorList>
            <consortium name="Lawrence Berkeley National Laboratory"/>
            <person name="Harder C.B."/>
            <person name="Miyauchi S."/>
            <person name="Viragh M."/>
            <person name="Kuo A."/>
            <person name="Thoen E."/>
            <person name="Andreopoulos B."/>
            <person name="Lu D."/>
            <person name="Skrede I."/>
            <person name="Drula E."/>
            <person name="Henrissat B."/>
            <person name="Morin E."/>
            <person name="Kohler A."/>
            <person name="Barry K."/>
            <person name="LaButti K."/>
            <person name="Morin E."/>
            <person name="Salamov A."/>
            <person name="Lipzen A."/>
            <person name="Mereny Z."/>
            <person name="Hegedus B."/>
            <person name="Baldrian P."/>
            <person name="Stursova M."/>
            <person name="Weitz H."/>
            <person name="Taylor A."/>
            <person name="Grigoriev I.V."/>
            <person name="Nagy L.G."/>
            <person name="Martin F."/>
            <person name="Kauserud H."/>
        </authorList>
    </citation>
    <scope>NUCLEOTIDE SEQUENCE</scope>
    <source>
        <strain evidence="1">CBHHK002</strain>
    </source>
</reference>
<dbReference type="EMBL" id="JARIHO010000029">
    <property type="protein sequence ID" value="KAJ7337686.1"/>
    <property type="molecule type" value="Genomic_DNA"/>
</dbReference>
<dbReference type="AlphaFoldDB" id="A0AAD6ZT93"/>
<dbReference type="Proteomes" id="UP001218218">
    <property type="component" value="Unassembled WGS sequence"/>
</dbReference>
<accession>A0AAD6ZT93</accession>